<dbReference type="InterPro" id="IPR007593">
    <property type="entry name" value="CD225/Dispanin_fam"/>
</dbReference>
<evidence type="ECO:0000256" key="6">
    <source>
        <dbReference type="SAM" id="MobiDB-lite"/>
    </source>
</evidence>
<accession>A0A210R417</accession>
<organism evidence="8 9">
    <name type="scientific">Mizuhopecten yessoensis</name>
    <name type="common">Japanese scallop</name>
    <name type="synonym">Patinopecten yessoensis</name>
    <dbReference type="NCBI Taxonomy" id="6573"/>
    <lineage>
        <taxon>Eukaryota</taxon>
        <taxon>Metazoa</taxon>
        <taxon>Spiralia</taxon>
        <taxon>Lophotrochozoa</taxon>
        <taxon>Mollusca</taxon>
        <taxon>Bivalvia</taxon>
        <taxon>Autobranchia</taxon>
        <taxon>Pteriomorphia</taxon>
        <taxon>Pectinida</taxon>
        <taxon>Pectinoidea</taxon>
        <taxon>Pectinidae</taxon>
        <taxon>Mizuhopecten</taxon>
    </lineage>
</organism>
<dbReference type="GO" id="GO:0016020">
    <property type="term" value="C:membrane"/>
    <property type="evidence" value="ECO:0007669"/>
    <property type="project" value="UniProtKB-SubCell"/>
</dbReference>
<evidence type="ECO:0000313" key="9">
    <source>
        <dbReference type="Proteomes" id="UP000242188"/>
    </source>
</evidence>
<dbReference type="AlphaFoldDB" id="A0A210R417"/>
<comment type="subcellular location">
    <subcellularLocation>
        <location evidence="1">Membrane</location>
    </subcellularLocation>
</comment>
<sequence length="255" mass="28780">MAKRYQPDIVGDDELAYDNELQPHLGRLQFDNEGFTPFDFNDPESTDNIPQSVKENVGSEVKIDQDQGQTVTPTTQQNGGTINEPSVTILTPNQNGNAQSENTPVHFNRSSESTIKSKSSEPRVNGGHGKDHRVIQTASLQEAQRWRDLERQRPLRQRHILLLKVFGIIACVFFFPTGIPAVYYAFKTEKEFDEGIMRGNIDEAQRCARKSERFIIFSGLLAILTAVIVFAVVERSLMDEQAYWDSHSSSRVLPP</sequence>
<feature type="region of interest" description="Disordered" evidence="6">
    <location>
        <begin position="56"/>
        <end position="131"/>
    </location>
</feature>
<evidence type="ECO:0000256" key="1">
    <source>
        <dbReference type="ARBA" id="ARBA00004370"/>
    </source>
</evidence>
<evidence type="ECO:0000256" key="3">
    <source>
        <dbReference type="ARBA" id="ARBA00022692"/>
    </source>
</evidence>
<keyword evidence="3 7" id="KW-0812">Transmembrane</keyword>
<evidence type="ECO:0000256" key="7">
    <source>
        <dbReference type="SAM" id="Phobius"/>
    </source>
</evidence>
<dbReference type="Proteomes" id="UP000242188">
    <property type="component" value="Unassembled WGS sequence"/>
</dbReference>
<feature type="transmembrane region" description="Helical" evidence="7">
    <location>
        <begin position="161"/>
        <end position="186"/>
    </location>
</feature>
<dbReference type="OrthoDB" id="6287564at2759"/>
<name>A0A210R417_MIZYE</name>
<keyword evidence="5 7" id="KW-0472">Membrane</keyword>
<comment type="caution">
    <text evidence="8">The sequence shown here is derived from an EMBL/GenBank/DDBJ whole genome shotgun (WGS) entry which is preliminary data.</text>
</comment>
<evidence type="ECO:0000313" key="8">
    <source>
        <dbReference type="EMBL" id="OWF55810.1"/>
    </source>
</evidence>
<protein>
    <submittedName>
        <fullName evidence="8">Uncharacterized protein</fullName>
    </submittedName>
</protein>
<proteinExistence type="inferred from homology"/>
<keyword evidence="9" id="KW-1185">Reference proteome</keyword>
<evidence type="ECO:0000256" key="4">
    <source>
        <dbReference type="ARBA" id="ARBA00022989"/>
    </source>
</evidence>
<keyword evidence="4 7" id="KW-1133">Transmembrane helix</keyword>
<feature type="compositionally biased region" description="Polar residues" evidence="6">
    <location>
        <begin position="66"/>
        <end position="105"/>
    </location>
</feature>
<comment type="similarity">
    <text evidence="2">Belongs to the CD225/Dispanin family.</text>
</comment>
<evidence type="ECO:0000256" key="2">
    <source>
        <dbReference type="ARBA" id="ARBA00006843"/>
    </source>
</evidence>
<gene>
    <name evidence="8" type="ORF">KP79_PYT10851</name>
</gene>
<evidence type="ECO:0000256" key="5">
    <source>
        <dbReference type="ARBA" id="ARBA00023136"/>
    </source>
</evidence>
<feature type="transmembrane region" description="Helical" evidence="7">
    <location>
        <begin position="214"/>
        <end position="233"/>
    </location>
</feature>
<dbReference type="EMBL" id="NEDP02000462">
    <property type="protein sequence ID" value="OWF55810.1"/>
    <property type="molecule type" value="Genomic_DNA"/>
</dbReference>
<dbReference type="Pfam" id="PF04505">
    <property type="entry name" value="CD225"/>
    <property type="match status" value="1"/>
</dbReference>
<reference evidence="8 9" key="1">
    <citation type="journal article" date="2017" name="Nat. Ecol. Evol.">
        <title>Scallop genome provides insights into evolution of bilaterian karyotype and development.</title>
        <authorList>
            <person name="Wang S."/>
            <person name="Zhang J."/>
            <person name="Jiao W."/>
            <person name="Li J."/>
            <person name="Xun X."/>
            <person name="Sun Y."/>
            <person name="Guo X."/>
            <person name="Huan P."/>
            <person name="Dong B."/>
            <person name="Zhang L."/>
            <person name="Hu X."/>
            <person name="Sun X."/>
            <person name="Wang J."/>
            <person name="Zhao C."/>
            <person name="Wang Y."/>
            <person name="Wang D."/>
            <person name="Huang X."/>
            <person name="Wang R."/>
            <person name="Lv J."/>
            <person name="Li Y."/>
            <person name="Zhang Z."/>
            <person name="Liu B."/>
            <person name="Lu W."/>
            <person name="Hui Y."/>
            <person name="Liang J."/>
            <person name="Zhou Z."/>
            <person name="Hou R."/>
            <person name="Li X."/>
            <person name="Liu Y."/>
            <person name="Li H."/>
            <person name="Ning X."/>
            <person name="Lin Y."/>
            <person name="Zhao L."/>
            <person name="Xing Q."/>
            <person name="Dou J."/>
            <person name="Li Y."/>
            <person name="Mao J."/>
            <person name="Guo H."/>
            <person name="Dou H."/>
            <person name="Li T."/>
            <person name="Mu C."/>
            <person name="Jiang W."/>
            <person name="Fu Q."/>
            <person name="Fu X."/>
            <person name="Miao Y."/>
            <person name="Liu J."/>
            <person name="Yu Q."/>
            <person name="Li R."/>
            <person name="Liao H."/>
            <person name="Li X."/>
            <person name="Kong Y."/>
            <person name="Jiang Z."/>
            <person name="Chourrout D."/>
            <person name="Li R."/>
            <person name="Bao Z."/>
        </authorList>
    </citation>
    <scope>NUCLEOTIDE SEQUENCE [LARGE SCALE GENOMIC DNA]</scope>
    <source>
        <strain evidence="8 9">PY_sf001</strain>
    </source>
</reference>